<dbReference type="InterPro" id="IPR000536">
    <property type="entry name" value="Nucl_hrmn_rcpt_lig-bd"/>
</dbReference>
<reference evidence="8" key="2">
    <citation type="submission" date="2019-09" db="UniProtKB">
        <authorList>
            <consortium name="WormBaseParasite"/>
        </authorList>
    </citation>
    <scope>IDENTIFICATION</scope>
</reference>
<evidence type="ECO:0000313" key="7">
    <source>
        <dbReference type="Proteomes" id="UP000050761"/>
    </source>
</evidence>
<sequence length="311" mass="35904">MVGMRKDNSVVQQPNSVDPWESSKPSSSNPGSNTSYSSCSPPEPIYRIPAIVRNDNYQQANPVAVYSPSTTNFDFHNNAQMILKAKIDVLFDMEFNLNVFPYTIPLSVCQQAMIAYANHSQHWPECNPGRTREVNTIDVEHFMRDTYAEIEYLAQFAMALQPFCQLPKDQKWLLFRNFWPGFHELDRCFHTCKILGYDINDDRTVCFDGTIVNLKGHVTRLDTVSDLNEEQVRKLMKPSHDLFRELITYPFKRLKPNEFELLYMVISSMWNVKRLCTELPLSAVKFVFTDQGRVSGAGLKWIVLQESPPLM</sequence>
<dbReference type="OrthoDB" id="5789759at2759"/>
<evidence type="ECO:0000256" key="3">
    <source>
        <dbReference type="ARBA" id="ARBA00023170"/>
    </source>
</evidence>
<evidence type="ECO:0000256" key="2">
    <source>
        <dbReference type="ARBA" id="ARBA00023163"/>
    </source>
</evidence>
<feature type="region of interest" description="Disordered" evidence="4">
    <location>
        <begin position="1"/>
        <end position="41"/>
    </location>
</feature>
<evidence type="ECO:0000313" key="6">
    <source>
        <dbReference type="EMBL" id="VDP14531.1"/>
    </source>
</evidence>
<evidence type="ECO:0000259" key="5">
    <source>
        <dbReference type="PROSITE" id="PS51843"/>
    </source>
</evidence>
<dbReference type="Gene3D" id="1.10.565.10">
    <property type="entry name" value="Retinoid X Receptor"/>
    <property type="match status" value="1"/>
</dbReference>
<dbReference type="Pfam" id="PF00104">
    <property type="entry name" value="Hormone_recep"/>
    <property type="match status" value="1"/>
</dbReference>
<dbReference type="Proteomes" id="UP000050761">
    <property type="component" value="Unassembled WGS sequence"/>
</dbReference>
<dbReference type="InterPro" id="IPR051152">
    <property type="entry name" value="C.elegans_Orphan_NR"/>
</dbReference>
<dbReference type="PROSITE" id="PS51843">
    <property type="entry name" value="NR_LBD"/>
    <property type="match status" value="1"/>
</dbReference>
<dbReference type="AlphaFoldDB" id="A0A3P8AVN7"/>
<reference evidence="6 7" key="1">
    <citation type="submission" date="2018-11" db="EMBL/GenBank/DDBJ databases">
        <authorList>
            <consortium name="Pathogen Informatics"/>
        </authorList>
    </citation>
    <scope>NUCLEOTIDE SEQUENCE [LARGE SCALE GENOMIC DNA]</scope>
</reference>
<name>A0A3P8AVN7_HELPZ</name>
<proteinExistence type="predicted"/>
<evidence type="ECO:0000256" key="4">
    <source>
        <dbReference type="SAM" id="MobiDB-lite"/>
    </source>
</evidence>
<dbReference type="PANTHER" id="PTHR45680">
    <property type="entry name" value="NUCLEAR HORMONE RECEPTOR FAMILY"/>
    <property type="match status" value="1"/>
</dbReference>
<gene>
    <name evidence="6" type="ORF">HPBE_LOCUS19252</name>
</gene>
<evidence type="ECO:0000313" key="8">
    <source>
        <dbReference type="WBParaSite" id="HPBE_0001925301-mRNA-1"/>
    </source>
</evidence>
<dbReference type="EMBL" id="UZAH01031233">
    <property type="protein sequence ID" value="VDP14531.1"/>
    <property type="molecule type" value="Genomic_DNA"/>
</dbReference>
<organism evidence="6">
    <name type="scientific">Heligmosomoides polygyrus</name>
    <name type="common">Parasitic roundworm</name>
    <dbReference type="NCBI Taxonomy" id="6339"/>
    <lineage>
        <taxon>Eukaryota</taxon>
        <taxon>Metazoa</taxon>
        <taxon>Ecdysozoa</taxon>
        <taxon>Nematoda</taxon>
        <taxon>Chromadorea</taxon>
        <taxon>Rhabditida</taxon>
        <taxon>Rhabditina</taxon>
        <taxon>Rhabditomorpha</taxon>
        <taxon>Strongyloidea</taxon>
        <taxon>Heligmosomidae</taxon>
        <taxon>Heligmosomoides</taxon>
    </lineage>
</organism>
<keyword evidence="2" id="KW-0804">Transcription</keyword>
<accession>A0A3P8AVN7</accession>
<feature type="compositionally biased region" description="Low complexity" evidence="4">
    <location>
        <begin position="16"/>
        <end position="40"/>
    </location>
</feature>
<dbReference type="WBParaSite" id="HPBE_0001925301-mRNA-1">
    <property type="protein sequence ID" value="HPBE_0001925301-mRNA-1"/>
    <property type="gene ID" value="HPBE_0001925301"/>
</dbReference>
<dbReference type="SUPFAM" id="SSF48508">
    <property type="entry name" value="Nuclear receptor ligand-binding domain"/>
    <property type="match status" value="1"/>
</dbReference>
<evidence type="ECO:0000256" key="1">
    <source>
        <dbReference type="ARBA" id="ARBA00023015"/>
    </source>
</evidence>
<keyword evidence="3" id="KW-0675">Receptor</keyword>
<keyword evidence="7" id="KW-1185">Reference proteome</keyword>
<dbReference type="InterPro" id="IPR035500">
    <property type="entry name" value="NHR-like_dom_sf"/>
</dbReference>
<keyword evidence="1" id="KW-0805">Transcription regulation</keyword>
<protein>
    <submittedName>
        <fullName evidence="8">NR LBD domain-containing protein</fullName>
    </submittedName>
</protein>
<dbReference type="PANTHER" id="PTHR45680:SF23">
    <property type="entry name" value="NUCLEAR HORMONE RECEPTOR FAMILY"/>
    <property type="match status" value="1"/>
</dbReference>
<feature type="domain" description="NR LBD" evidence="5">
    <location>
        <begin position="104"/>
        <end position="311"/>
    </location>
</feature>